<dbReference type="AlphaFoldDB" id="A0A9W6JV36"/>
<reference evidence="2" key="2">
    <citation type="submission" date="2023-01" db="EMBL/GenBank/DDBJ databases">
        <authorList>
            <person name="Sun Q."/>
            <person name="Evtushenko L."/>
        </authorList>
    </citation>
    <scope>NUCLEOTIDE SEQUENCE</scope>
    <source>
        <strain evidence="2">VKM B-2789</strain>
    </source>
</reference>
<dbReference type="EMBL" id="BSFM01000003">
    <property type="protein sequence ID" value="GLK82655.1"/>
    <property type="molecule type" value="Genomic_DNA"/>
</dbReference>
<sequence>MPNLDAANIAYQMVKVFGDALPVGPILLGTAKPVHILTPSVTARGIVNMTAIAVVEAQG</sequence>
<dbReference type="RefSeq" id="WP_213363281.1">
    <property type="nucleotide sequence ID" value="NZ_BSFM01000003.1"/>
</dbReference>
<comment type="caution">
    <text evidence="2">The sequence shown here is derived from an EMBL/GenBank/DDBJ whole genome shotgun (WGS) entry which is preliminary data.</text>
</comment>
<name>A0A9W6JV36_9HYPH</name>
<dbReference type="Proteomes" id="UP001143330">
    <property type="component" value="Unassembled WGS sequence"/>
</dbReference>
<dbReference type="SUPFAM" id="SSF53659">
    <property type="entry name" value="Isocitrate/Isopropylmalate dehydrogenase-like"/>
    <property type="match status" value="1"/>
</dbReference>
<feature type="domain" description="Phosphate acetyl/butaryl transferase" evidence="1">
    <location>
        <begin position="1"/>
        <end position="54"/>
    </location>
</feature>
<reference evidence="2" key="1">
    <citation type="journal article" date="2014" name="Int. J. Syst. Evol. Microbiol.">
        <title>Complete genome sequence of Corynebacterium casei LMG S-19264T (=DSM 44701T), isolated from a smear-ripened cheese.</title>
        <authorList>
            <consortium name="US DOE Joint Genome Institute (JGI-PGF)"/>
            <person name="Walter F."/>
            <person name="Albersmeier A."/>
            <person name="Kalinowski J."/>
            <person name="Ruckert C."/>
        </authorList>
    </citation>
    <scope>NUCLEOTIDE SEQUENCE</scope>
    <source>
        <strain evidence="2">VKM B-2789</strain>
    </source>
</reference>
<dbReference type="Gene3D" id="3.40.50.10750">
    <property type="entry name" value="Isocitrate/Isopropylmalate dehydrogenase-like"/>
    <property type="match status" value="1"/>
</dbReference>
<dbReference type="InterPro" id="IPR042113">
    <property type="entry name" value="P_AcTrfase_dom1"/>
</dbReference>
<evidence type="ECO:0000313" key="3">
    <source>
        <dbReference type="Proteomes" id="UP001143330"/>
    </source>
</evidence>
<organism evidence="2 3">
    <name type="scientific">Ancylobacter defluvii</name>
    <dbReference type="NCBI Taxonomy" id="1282440"/>
    <lineage>
        <taxon>Bacteria</taxon>
        <taxon>Pseudomonadati</taxon>
        <taxon>Pseudomonadota</taxon>
        <taxon>Alphaproteobacteria</taxon>
        <taxon>Hyphomicrobiales</taxon>
        <taxon>Xanthobacteraceae</taxon>
        <taxon>Ancylobacter</taxon>
    </lineage>
</organism>
<accession>A0A9W6JV36</accession>
<dbReference type="InterPro" id="IPR002505">
    <property type="entry name" value="PTA_PTB"/>
</dbReference>
<proteinExistence type="predicted"/>
<evidence type="ECO:0000259" key="1">
    <source>
        <dbReference type="Pfam" id="PF01515"/>
    </source>
</evidence>
<dbReference type="InterPro" id="IPR042112">
    <property type="entry name" value="P_AcTrfase_dom2"/>
</dbReference>
<dbReference type="Pfam" id="PF01515">
    <property type="entry name" value="PTA_PTB"/>
    <property type="match status" value="1"/>
</dbReference>
<keyword evidence="3" id="KW-1185">Reference proteome</keyword>
<dbReference type="GO" id="GO:0016746">
    <property type="term" value="F:acyltransferase activity"/>
    <property type="evidence" value="ECO:0007669"/>
    <property type="project" value="InterPro"/>
</dbReference>
<gene>
    <name evidence="2" type="ORF">GCM10017653_07240</name>
</gene>
<protein>
    <recommendedName>
        <fullName evidence="1">Phosphate acetyl/butaryl transferase domain-containing protein</fullName>
    </recommendedName>
</protein>
<dbReference type="Gene3D" id="3.40.50.10950">
    <property type="match status" value="1"/>
</dbReference>
<evidence type="ECO:0000313" key="2">
    <source>
        <dbReference type="EMBL" id="GLK82655.1"/>
    </source>
</evidence>